<feature type="DNA-binding region" description="Fork-head" evidence="4">
    <location>
        <begin position="99"/>
        <end position="193"/>
    </location>
</feature>
<evidence type="ECO:0000256" key="2">
    <source>
        <dbReference type="ARBA" id="ARBA00023125"/>
    </source>
</evidence>
<evidence type="ECO:0000259" key="6">
    <source>
        <dbReference type="PROSITE" id="PS50039"/>
    </source>
</evidence>
<name>A0ABP0EXP1_CLALP</name>
<dbReference type="Proteomes" id="UP001642483">
    <property type="component" value="Unassembled WGS sequence"/>
</dbReference>
<proteinExistence type="predicted"/>
<evidence type="ECO:0000256" key="5">
    <source>
        <dbReference type="SAM" id="MobiDB-lite"/>
    </source>
</evidence>
<comment type="subcellular location">
    <subcellularLocation>
        <location evidence="1 4">Nucleus</location>
    </subcellularLocation>
</comment>
<evidence type="ECO:0000256" key="4">
    <source>
        <dbReference type="PROSITE-ProRule" id="PRU00089"/>
    </source>
</evidence>
<feature type="compositionally biased region" description="Low complexity" evidence="5">
    <location>
        <begin position="317"/>
        <end position="326"/>
    </location>
</feature>
<comment type="caution">
    <text evidence="7">The sequence shown here is derived from an EMBL/GenBank/DDBJ whole genome shotgun (WGS) entry which is preliminary data.</text>
</comment>
<evidence type="ECO:0000256" key="3">
    <source>
        <dbReference type="ARBA" id="ARBA00023242"/>
    </source>
</evidence>
<dbReference type="InterPro" id="IPR050211">
    <property type="entry name" value="FOX_domain-containing"/>
</dbReference>
<dbReference type="PRINTS" id="PR00053">
    <property type="entry name" value="FORKHEAD"/>
</dbReference>
<sequence>MKIMTMHLHYQTSTHPGTSNDILPQVCPSNSVGMYAGHPVSAETAYYPYPSASYSNITGMHHASTCADQYGSISHSGFTSGYHSSHQRGMGQQNKDYVKPPYSYIALIAMAIQNVPDKKVTLNGIYQWIMERFPFYRENKQGWQNSIRHNLSLNECFVKVPRDDKKPGKGSYWTMDPDAYNMFENGSYLRRRKRFKKKQGGRERDKREKLDSQEKDSQLESMSNNDDSDVTPTNQQTKSVSEDDEGKKENEYSVKSNTLVSALQHSAETSAYSETLVAKLEPAESSNTFCGDSQPLNGYSKTTLIDLNQKEIQPRPESSGSSELSSAQAEPAYQVRETDVVTGYSFPSYQQHPYITPQGRGDSSTVTYHPIPACRNMQTSASYSSSETSSPPDQTTVSWYNERTAGATSQTPTTMTPVHYQSEQAYYSAHPSNELFHSATATAECTATEYTGHGYLQAGNYYGTPYGLTNQPRTYTAYEYSKY</sequence>
<dbReference type="PANTHER" id="PTHR11829:SF388">
    <property type="entry name" value="FORK HEAD DOMAIN-CONTAINING PROTEIN L1-RELATED"/>
    <property type="match status" value="1"/>
</dbReference>
<dbReference type="SUPFAM" id="SSF46785">
    <property type="entry name" value="Winged helix' DNA-binding domain"/>
    <property type="match status" value="1"/>
</dbReference>
<gene>
    <name evidence="7" type="ORF">CVLEPA_LOCUS1213</name>
</gene>
<dbReference type="PROSITE" id="PS00658">
    <property type="entry name" value="FORK_HEAD_2"/>
    <property type="match status" value="1"/>
</dbReference>
<dbReference type="InterPro" id="IPR001766">
    <property type="entry name" value="Fork_head_dom"/>
</dbReference>
<keyword evidence="8" id="KW-1185">Reference proteome</keyword>
<dbReference type="Gene3D" id="1.10.10.10">
    <property type="entry name" value="Winged helix-like DNA-binding domain superfamily/Winged helix DNA-binding domain"/>
    <property type="match status" value="1"/>
</dbReference>
<organism evidence="7 8">
    <name type="scientific">Clavelina lepadiformis</name>
    <name type="common">Light-bulb sea squirt</name>
    <name type="synonym">Ascidia lepadiformis</name>
    <dbReference type="NCBI Taxonomy" id="159417"/>
    <lineage>
        <taxon>Eukaryota</taxon>
        <taxon>Metazoa</taxon>
        <taxon>Chordata</taxon>
        <taxon>Tunicata</taxon>
        <taxon>Ascidiacea</taxon>
        <taxon>Aplousobranchia</taxon>
        <taxon>Clavelinidae</taxon>
        <taxon>Clavelina</taxon>
    </lineage>
</organism>
<feature type="region of interest" description="Disordered" evidence="5">
    <location>
        <begin position="312"/>
        <end position="332"/>
    </location>
</feature>
<feature type="compositionally biased region" description="Basic and acidic residues" evidence="5">
    <location>
        <begin position="200"/>
        <end position="218"/>
    </location>
</feature>
<keyword evidence="2 4" id="KW-0238">DNA-binding</keyword>
<evidence type="ECO:0000313" key="7">
    <source>
        <dbReference type="EMBL" id="CAK8672235.1"/>
    </source>
</evidence>
<accession>A0ABP0EXP1</accession>
<dbReference type="SMART" id="SM00339">
    <property type="entry name" value="FH"/>
    <property type="match status" value="1"/>
</dbReference>
<evidence type="ECO:0000313" key="8">
    <source>
        <dbReference type="Proteomes" id="UP001642483"/>
    </source>
</evidence>
<dbReference type="InterPro" id="IPR030456">
    <property type="entry name" value="TF_fork_head_CS_2"/>
</dbReference>
<dbReference type="PANTHER" id="PTHR11829">
    <property type="entry name" value="FORKHEAD BOX PROTEIN"/>
    <property type="match status" value="1"/>
</dbReference>
<dbReference type="InterPro" id="IPR018122">
    <property type="entry name" value="TF_fork_head_CS_1"/>
</dbReference>
<dbReference type="PROSITE" id="PS00657">
    <property type="entry name" value="FORK_HEAD_1"/>
    <property type="match status" value="1"/>
</dbReference>
<protein>
    <recommendedName>
        <fullName evidence="6">Fork-head domain-containing protein</fullName>
    </recommendedName>
</protein>
<feature type="domain" description="Fork-head" evidence="6">
    <location>
        <begin position="99"/>
        <end position="193"/>
    </location>
</feature>
<dbReference type="InterPro" id="IPR036390">
    <property type="entry name" value="WH_DNA-bd_sf"/>
</dbReference>
<dbReference type="PROSITE" id="PS50039">
    <property type="entry name" value="FORK_HEAD_3"/>
    <property type="match status" value="1"/>
</dbReference>
<feature type="compositionally biased region" description="Polar residues" evidence="5">
    <location>
        <begin position="219"/>
        <end position="239"/>
    </location>
</feature>
<reference evidence="7 8" key="1">
    <citation type="submission" date="2024-02" db="EMBL/GenBank/DDBJ databases">
        <authorList>
            <person name="Daric V."/>
            <person name="Darras S."/>
        </authorList>
    </citation>
    <scope>NUCLEOTIDE SEQUENCE [LARGE SCALE GENOMIC DNA]</scope>
</reference>
<feature type="region of interest" description="Disordered" evidence="5">
    <location>
        <begin position="191"/>
        <end position="252"/>
    </location>
</feature>
<dbReference type="Pfam" id="PF00250">
    <property type="entry name" value="Forkhead"/>
    <property type="match status" value="1"/>
</dbReference>
<dbReference type="EMBL" id="CAWYQH010000001">
    <property type="protein sequence ID" value="CAK8672235.1"/>
    <property type="molecule type" value="Genomic_DNA"/>
</dbReference>
<evidence type="ECO:0000256" key="1">
    <source>
        <dbReference type="ARBA" id="ARBA00004123"/>
    </source>
</evidence>
<dbReference type="InterPro" id="IPR036388">
    <property type="entry name" value="WH-like_DNA-bd_sf"/>
</dbReference>
<keyword evidence="3 4" id="KW-0539">Nucleus</keyword>